<keyword evidence="4" id="KW-1185">Reference proteome</keyword>
<sequence>MVRGNFQHLMGIAHGEYSKRMQERERVHSVSAEKIGAKMYPKTNHLLHVQKSLFQKTQLIKSPEPRALGKLGLPTTSFSKMEEMRTIDKPPSFTTQGDTKLPPRWDEEVFEQALTRCEAMVQRFTNASMRISMAPSENSECTSSFFPERNEPTLPCDLTREEDILKLSVEMEWSKEEPPCCSNVQGGSGISSNGKPEQTRASFQEALKNQAVAASQ</sequence>
<feature type="region of interest" description="Disordered" evidence="1">
    <location>
        <begin position="176"/>
        <end position="202"/>
    </location>
</feature>
<dbReference type="Proteomes" id="UP000011087">
    <property type="component" value="Unassembled WGS sequence"/>
</dbReference>
<evidence type="ECO:0000256" key="1">
    <source>
        <dbReference type="SAM" id="MobiDB-lite"/>
    </source>
</evidence>
<reference evidence="3" key="3">
    <citation type="submission" date="2015-06" db="UniProtKB">
        <authorList>
            <consortium name="EnsemblProtists"/>
        </authorList>
    </citation>
    <scope>IDENTIFICATION</scope>
</reference>
<reference evidence="2 4" key="1">
    <citation type="journal article" date="2012" name="Nature">
        <title>Algal genomes reveal evolutionary mosaicism and the fate of nucleomorphs.</title>
        <authorList>
            <consortium name="DOE Joint Genome Institute"/>
            <person name="Curtis B.A."/>
            <person name="Tanifuji G."/>
            <person name="Burki F."/>
            <person name="Gruber A."/>
            <person name="Irimia M."/>
            <person name="Maruyama S."/>
            <person name="Arias M.C."/>
            <person name="Ball S.G."/>
            <person name="Gile G.H."/>
            <person name="Hirakawa Y."/>
            <person name="Hopkins J.F."/>
            <person name="Kuo A."/>
            <person name="Rensing S.A."/>
            <person name="Schmutz J."/>
            <person name="Symeonidi A."/>
            <person name="Elias M."/>
            <person name="Eveleigh R.J."/>
            <person name="Herman E.K."/>
            <person name="Klute M.J."/>
            <person name="Nakayama T."/>
            <person name="Obornik M."/>
            <person name="Reyes-Prieto A."/>
            <person name="Armbrust E.V."/>
            <person name="Aves S.J."/>
            <person name="Beiko R.G."/>
            <person name="Coutinho P."/>
            <person name="Dacks J.B."/>
            <person name="Durnford D.G."/>
            <person name="Fast N.M."/>
            <person name="Green B.R."/>
            <person name="Grisdale C.J."/>
            <person name="Hempel F."/>
            <person name="Henrissat B."/>
            <person name="Hoppner M.P."/>
            <person name="Ishida K."/>
            <person name="Kim E."/>
            <person name="Koreny L."/>
            <person name="Kroth P.G."/>
            <person name="Liu Y."/>
            <person name="Malik S.B."/>
            <person name="Maier U.G."/>
            <person name="McRose D."/>
            <person name="Mock T."/>
            <person name="Neilson J.A."/>
            <person name="Onodera N.T."/>
            <person name="Poole A.M."/>
            <person name="Pritham E.J."/>
            <person name="Richards T.A."/>
            <person name="Rocap G."/>
            <person name="Roy S.W."/>
            <person name="Sarai C."/>
            <person name="Schaack S."/>
            <person name="Shirato S."/>
            <person name="Slamovits C.H."/>
            <person name="Spencer D.F."/>
            <person name="Suzuki S."/>
            <person name="Worden A.Z."/>
            <person name="Zauner S."/>
            <person name="Barry K."/>
            <person name="Bell C."/>
            <person name="Bharti A.K."/>
            <person name="Crow J.A."/>
            <person name="Grimwood J."/>
            <person name="Kramer R."/>
            <person name="Lindquist E."/>
            <person name="Lucas S."/>
            <person name="Salamov A."/>
            <person name="McFadden G.I."/>
            <person name="Lane C.E."/>
            <person name="Keeling P.J."/>
            <person name="Gray M.W."/>
            <person name="Grigoriev I.V."/>
            <person name="Archibald J.M."/>
        </authorList>
    </citation>
    <scope>NUCLEOTIDE SEQUENCE</scope>
    <source>
        <strain evidence="2 4">CCMP2712</strain>
    </source>
</reference>
<evidence type="ECO:0000313" key="4">
    <source>
        <dbReference type="Proteomes" id="UP000011087"/>
    </source>
</evidence>
<proteinExistence type="predicted"/>
<organism evidence="2">
    <name type="scientific">Guillardia theta (strain CCMP2712)</name>
    <name type="common">Cryptophyte</name>
    <dbReference type="NCBI Taxonomy" id="905079"/>
    <lineage>
        <taxon>Eukaryota</taxon>
        <taxon>Cryptophyceae</taxon>
        <taxon>Pyrenomonadales</taxon>
        <taxon>Geminigeraceae</taxon>
        <taxon>Guillardia</taxon>
    </lineage>
</organism>
<name>L1IKN0_GUITC</name>
<dbReference type="EMBL" id="JH993067">
    <property type="protein sequence ID" value="EKX36798.1"/>
    <property type="molecule type" value="Genomic_DNA"/>
</dbReference>
<gene>
    <name evidence="2" type="ORF">GUITHDRAFT_116967</name>
</gene>
<evidence type="ECO:0000313" key="2">
    <source>
        <dbReference type="EMBL" id="EKX36798.1"/>
    </source>
</evidence>
<dbReference type="RefSeq" id="XP_005823778.1">
    <property type="nucleotide sequence ID" value="XM_005823721.1"/>
</dbReference>
<dbReference type="KEGG" id="gtt:GUITHDRAFT_116967"/>
<reference evidence="4" key="2">
    <citation type="submission" date="2012-11" db="EMBL/GenBank/DDBJ databases">
        <authorList>
            <person name="Kuo A."/>
            <person name="Curtis B.A."/>
            <person name="Tanifuji G."/>
            <person name="Burki F."/>
            <person name="Gruber A."/>
            <person name="Irimia M."/>
            <person name="Maruyama S."/>
            <person name="Arias M.C."/>
            <person name="Ball S.G."/>
            <person name="Gile G.H."/>
            <person name="Hirakawa Y."/>
            <person name="Hopkins J.F."/>
            <person name="Rensing S.A."/>
            <person name="Schmutz J."/>
            <person name="Symeonidi A."/>
            <person name="Elias M."/>
            <person name="Eveleigh R.J."/>
            <person name="Herman E.K."/>
            <person name="Klute M.J."/>
            <person name="Nakayama T."/>
            <person name="Obornik M."/>
            <person name="Reyes-Prieto A."/>
            <person name="Armbrust E.V."/>
            <person name="Aves S.J."/>
            <person name="Beiko R.G."/>
            <person name="Coutinho P."/>
            <person name="Dacks J.B."/>
            <person name="Durnford D.G."/>
            <person name="Fast N.M."/>
            <person name="Green B.R."/>
            <person name="Grisdale C."/>
            <person name="Hempe F."/>
            <person name="Henrissat B."/>
            <person name="Hoppner M.P."/>
            <person name="Ishida K.-I."/>
            <person name="Kim E."/>
            <person name="Koreny L."/>
            <person name="Kroth P.G."/>
            <person name="Liu Y."/>
            <person name="Malik S.-B."/>
            <person name="Maier U.G."/>
            <person name="McRose D."/>
            <person name="Mock T."/>
            <person name="Neilson J.A."/>
            <person name="Onodera N.T."/>
            <person name="Poole A.M."/>
            <person name="Pritham E.J."/>
            <person name="Richards T.A."/>
            <person name="Rocap G."/>
            <person name="Roy S.W."/>
            <person name="Sarai C."/>
            <person name="Schaack S."/>
            <person name="Shirato S."/>
            <person name="Slamovits C.H."/>
            <person name="Spencer D.F."/>
            <person name="Suzuki S."/>
            <person name="Worden A.Z."/>
            <person name="Zauner S."/>
            <person name="Barry K."/>
            <person name="Bell C."/>
            <person name="Bharti A.K."/>
            <person name="Crow J.A."/>
            <person name="Grimwood J."/>
            <person name="Kramer R."/>
            <person name="Lindquist E."/>
            <person name="Lucas S."/>
            <person name="Salamov A."/>
            <person name="McFadden G.I."/>
            <person name="Lane C.E."/>
            <person name="Keeling P.J."/>
            <person name="Gray M.W."/>
            <person name="Grigoriev I.V."/>
            <person name="Archibald J.M."/>
        </authorList>
    </citation>
    <scope>NUCLEOTIDE SEQUENCE</scope>
    <source>
        <strain evidence="4">CCMP2712</strain>
    </source>
</reference>
<dbReference type="HOGENOM" id="CLU_1279768_0_0_1"/>
<feature type="compositionally biased region" description="Polar residues" evidence="1">
    <location>
        <begin position="182"/>
        <end position="202"/>
    </location>
</feature>
<dbReference type="AlphaFoldDB" id="L1IKN0"/>
<dbReference type="GeneID" id="17293560"/>
<protein>
    <submittedName>
        <fullName evidence="2 3">Uncharacterized protein</fullName>
    </submittedName>
</protein>
<dbReference type="PaxDb" id="55529-EKX36798"/>
<dbReference type="EnsemblProtists" id="EKX36798">
    <property type="protein sequence ID" value="EKX36798"/>
    <property type="gene ID" value="GUITHDRAFT_116967"/>
</dbReference>
<accession>L1IKN0</accession>
<evidence type="ECO:0000313" key="3">
    <source>
        <dbReference type="EnsemblProtists" id="EKX36798"/>
    </source>
</evidence>